<reference evidence="2 3" key="1">
    <citation type="journal article" date="2016" name="Nat. Commun.">
        <title>Thousands of microbial genomes shed light on interconnected biogeochemical processes in an aquifer system.</title>
        <authorList>
            <person name="Anantharaman K."/>
            <person name="Brown C.T."/>
            <person name="Hug L.A."/>
            <person name="Sharon I."/>
            <person name="Castelle C.J."/>
            <person name="Probst A.J."/>
            <person name="Thomas B.C."/>
            <person name="Singh A."/>
            <person name="Wilkins M.J."/>
            <person name="Karaoz U."/>
            <person name="Brodie E.L."/>
            <person name="Williams K.H."/>
            <person name="Hubbard S.S."/>
            <person name="Banfield J.F."/>
        </authorList>
    </citation>
    <scope>NUCLEOTIDE SEQUENCE [LARGE SCALE GENOMIC DNA]</scope>
</reference>
<evidence type="ECO:0000256" key="1">
    <source>
        <dbReference type="SAM" id="Phobius"/>
    </source>
</evidence>
<accession>A0A1G2U209</accession>
<dbReference type="Pfam" id="PF13692">
    <property type="entry name" value="Glyco_trans_1_4"/>
    <property type="match status" value="1"/>
</dbReference>
<dbReference type="Proteomes" id="UP000179283">
    <property type="component" value="Unassembled WGS sequence"/>
</dbReference>
<proteinExistence type="predicted"/>
<sequence length="357" mass="40755">MKRACYFGIYDLLHSRTRIIKKGLASAGYEVIECQVDPRKISGIKKYTELIHKYRSLQKDKPFDLIVVGFPGYFTVLVVFAISSYPLIFDAYISYFDGVRDRKNYSLFHPRLWYAWSVDFLNGLVSDVVLTINFAYRDFFVSKLKVASRKMEVLHKGADETVFFPRQALENKSNTHVIGWWGSFIPLHGLPVIVEAAKHLEDSSNMEFHIYGGGQLRVDIGKQIKVNDVKNVKLLPFIPRPELVNKIKDFDLVLGIFNSSPKSQRCVTNKVYEAMAMGKAIITQNSEANREIFTHKVNAYLVEPGNARALADAIIALVNDKSLRDKIAKGAETIFKEKFATKHIENEFVDILRRHGL</sequence>
<organism evidence="2 3">
    <name type="scientific">Candidatus Zambryskibacteria bacterium RIFCSPLOWO2_01_FULL_43_17</name>
    <dbReference type="NCBI Taxonomy" id="1802760"/>
    <lineage>
        <taxon>Bacteria</taxon>
        <taxon>Candidatus Zambryskiibacteriota</taxon>
    </lineage>
</organism>
<name>A0A1G2U209_9BACT</name>
<feature type="transmembrane region" description="Helical" evidence="1">
    <location>
        <begin position="65"/>
        <end position="93"/>
    </location>
</feature>
<keyword evidence="1" id="KW-1133">Transmembrane helix</keyword>
<dbReference type="PANTHER" id="PTHR12526">
    <property type="entry name" value="GLYCOSYLTRANSFERASE"/>
    <property type="match status" value="1"/>
</dbReference>
<dbReference type="Gene3D" id="3.40.50.2000">
    <property type="entry name" value="Glycogen Phosphorylase B"/>
    <property type="match status" value="2"/>
</dbReference>
<evidence type="ECO:0000313" key="3">
    <source>
        <dbReference type="Proteomes" id="UP000179283"/>
    </source>
</evidence>
<keyword evidence="1" id="KW-0812">Transmembrane</keyword>
<dbReference type="CDD" id="cd03801">
    <property type="entry name" value="GT4_PimA-like"/>
    <property type="match status" value="1"/>
</dbReference>
<dbReference type="AlphaFoldDB" id="A0A1G2U209"/>
<keyword evidence="1" id="KW-0472">Membrane</keyword>
<evidence type="ECO:0000313" key="2">
    <source>
        <dbReference type="EMBL" id="OHB03557.1"/>
    </source>
</evidence>
<dbReference type="EMBL" id="MHWD01000018">
    <property type="protein sequence ID" value="OHB03557.1"/>
    <property type="molecule type" value="Genomic_DNA"/>
</dbReference>
<gene>
    <name evidence="2" type="ORF">A2920_02750</name>
</gene>
<protein>
    <recommendedName>
        <fullName evidence="4">Glycosyl transferase family 1 domain-containing protein</fullName>
    </recommendedName>
</protein>
<dbReference type="SUPFAM" id="SSF53756">
    <property type="entry name" value="UDP-Glycosyltransferase/glycogen phosphorylase"/>
    <property type="match status" value="1"/>
</dbReference>
<evidence type="ECO:0008006" key="4">
    <source>
        <dbReference type="Google" id="ProtNLM"/>
    </source>
</evidence>
<comment type="caution">
    <text evidence="2">The sequence shown here is derived from an EMBL/GenBank/DDBJ whole genome shotgun (WGS) entry which is preliminary data.</text>
</comment>